<protein>
    <recommendedName>
        <fullName evidence="5">Tetratricopeptide repeat protein</fullName>
    </recommendedName>
</protein>
<evidence type="ECO:0000313" key="4">
    <source>
        <dbReference type="Proteomes" id="UP000660047"/>
    </source>
</evidence>
<evidence type="ECO:0000256" key="1">
    <source>
        <dbReference type="PROSITE-ProRule" id="PRU00339"/>
    </source>
</evidence>
<dbReference type="PROSITE" id="PS50005">
    <property type="entry name" value="TPR"/>
    <property type="match status" value="1"/>
</dbReference>
<dbReference type="Gene3D" id="1.25.40.10">
    <property type="entry name" value="Tetratricopeptide repeat domain"/>
    <property type="match status" value="1"/>
</dbReference>
<name>A0AAI9NXY1_9FIRM</name>
<dbReference type="InterPro" id="IPR011990">
    <property type="entry name" value="TPR-like_helical_dom_sf"/>
</dbReference>
<keyword evidence="2" id="KW-0812">Transmembrane</keyword>
<accession>A0AAI9NXY1</accession>
<dbReference type="Pfam" id="PF13414">
    <property type="entry name" value="TPR_11"/>
    <property type="match status" value="1"/>
</dbReference>
<evidence type="ECO:0000313" key="3">
    <source>
        <dbReference type="EMBL" id="GFO93676.1"/>
    </source>
</evidence>
<evidence type="ECO:0008006" key="5">
    <source>
        <dbReference type="Google" id="ProtNLM"/>
    </source>
</evidence>
<comment type="caution">
    <text evidence="3">The sequence shown here is derived from an EMBL/GenBank/DDBJ whole genome shotgun (WGS) entry which is preliminary data.</text>
</comment>
<keyword evidence="2" id="KW-1133">Transmembrane helix</keyword>
<dbReference type="InterPro" id="IPR013784">
    <property type="entry name" value="Carb-bd-like_fold"/>
</dbReference>
<dbReference type="SUPFAM" id="SSF49452">
    <property type="entry name" value="Starch-binding domain-like"/>
    <property type="match status" value="1"/>
</dbReference>
<feature type="transmembrane region" description="Helical" evidence="2">
    <location>
        <begin position="59"/>
        <end position="80"/>
    </location>
</feature>
<dbReference type="InterPro" id="IPR019734">
    <property type="entry name" value="TPR_rpt"/>
</dbReference>
<keyword evidence="2" id="KW-0472">Membrane</keyword>
<keyword evidence="1" id="KW-0802">TPR repeat</keyword>
<gene>
    <name evidence="3" type="ORF">COEU31_07220</name>
</gene>
<dbReference type="EMBL" id="BLYL01000003">
    <property type="protein sequence ID" value="GFO93676.1"/>
    <property type="molecule type" value="Genomic_DNA"/>
</dbReference>
<proteinExistence type="predicted"/>
<dbReference type="AlphaFoldDB" id="A0AAI9NXY1"/>
<feature type="repeat" description="TPR" evidence="1">
    <location>
        <begin position="89"/>
        <end position="122"/>
    </location>
</feature>
<sequence>MTEGVLCLTVVFLKNKRGGYGLKICNNCNNYNDDNETQCVYCGMPLQVQPIRKKNHTKLIIIATGVFVALLCTIIGIILVNRNLTSNKYEEKMKKGDRYLAELDYDSAITAYNEALKIDKKNEKTYIKLAEAYQATGDMDSVDRILTLGYQTTGSKTIKRMIDNLVKYASIFDSTYVIGDKTTGYKTVDKEDMDAATLDDLTLNDAFFGDILDKGYTDYNSTYGSAEVKFENGSEVISISYKNLDAHLWYVNEDEQVIDSAAGEPAGNIRPSYIMVDKLDSIIRGAGDSITYDNLCTLFGENPKVKSDQSRNYELFHYKGCAVYLGCTESGDVNGQTTWIKVVVPGAGKNKDEVSAKGYVTGIIVDAVNGQGLGGVALSFREGRQNKSGDIVLTEYTDVDGSYTAELEENTYTVCAELENYQTEYFEVEVTKGNTTSDQNLTMSSILASGEARIVLEWGATPEDLDAHLTGNVGGDSFHVSFRNMSFGDIVNLDVDDRNGFGPETITISDISRGTFTYSVVDYINQGMGFSSSALGNSGATVKVYIAGDDQPRIYEVPVGAGVIWNVFEIRNGEIIDINDLAE</sequence>
<reference evidence="3" key="1">
    <citation type="submission" date="2020-06" db="EMBL/GenBank/DDBJ databases">
        <title>Characterization of fructooligosaccharide metabolism and fructooligosaccharide-degrading enzymes in human commensal butyrate producers.</title>
        <authorList>
            <person name="Tanno H."/>
            <person name="Fujii T."/>
            <person name="Hirano K."/>
            <person name="Maeno S."/>
            <person name="Tonozuka T."/>
            <person name="Sakamoto M."/>
            <person name="Ohkuma M."/>
            <person name="Tochio T."/>
            <person name="Endo A."/>
        </authorList>
    </citation>
    <scope>NUCLEOTIDE SEQUENCE</scope>
    <source>
        <strain evidence="3">JCM 31265</strain>
    </source>
</reference>
<dbReference type="GO" id="GO:0030246">
    <property type="term" value="F:carbohydrate binding"/>
    <property type="evidence" value="ECO:0007669"/>
    <property type="project" value="InterPro"/>
</dbReference>
<dbReference type="SUPFAM" id="SSF48452">
    <property type="entry name" value="TPR-like"/>
    <property type="match status" value="1"/>
</dbReference>
<organism evidence="3 4">
    <name type="scientific">Coprococcus eutactus</name>
    <dbReference type="NCBI Taxonomy" id="33043"/>
    <lineage>
        <taxon>Bacteria</taxon>
        <taxon>Bacillati</taxon>
        <taxon>Bacillota</taxon>
        <taxon>Clostridia</taxon>
        <taxon>Lachnospirales</taxon>
        <taxon>Lachnospiraceae</taxon>
        <taxon>Coprococcus</taxon>
    </lineage>
</organism>
<evidence type="ECO:0000256" key="2">
    <source>
        <dbReference type="SAM" id="Phobius"/>
    </source>
</evidence>
<dbReference type="Gene3D" id="2.60.40.1120">
    <property type="entry name" value="Carboxypeptidase-like, regulatory domain"/>
    <property type="match status" value="1"/>
</dbReference>
<dbReference type="Proteomes" id="UP000660047">
    <property type="component" value="Unassembled WGS sequence"/>
</dbReference>